<keyword evidence="2" id="KW-1185">Reference proteome</keyword>
<name>A0ABT8DH96_9FLAO</name>
<dbReference type="InterPro" id="IPR011747">
    <property type="entry name" value="CHP02241"/>
</dbReference>
<proteinExistence type="predicted"/>
<organism evidence="1 2">
    <name type="scientific">Aequorivita aurantiaca</name>
    <dbReference type="NCBI Taxonomy" id="3053356"/>
    <lineage>
        <taxon>Bacteria</taxon>
        <taxon>Pseudomonadati</taxon>
        <taxon>Bacteroidota</taxon>
        <taxon>Flavobacteriia</taxon>
        <taxon>Flavobacteriales</taxon>
        <taxon>Flavobacteriaceae</taxon>
        <taxon>Aequorivita</taxon>
    </lineage>
</organism>
<evidence type="ECO:0000313" key="2">
    <source>
        <dbReference type="Proteomes" id="UP001244787"/>
    </source>
</evidence>
<protein>
    <submittedName>
        <fullName evidence="1">Phage tail protein</fullName>
    </submittedName>
</protein>
<comment type="caution">
    <text evidence="1">The sequence shown here is derived from an EMBL/GenBank/DDBJ whole genome shotgun (WGS) entry which is preliminary data.</text>
</comment>
<gene>
    <name evidence="1" type="ORF">QRD02_10260</name>
</gene>
<dbReference type="Pfam" id="PF06841">
    <property type="entry name" value="Phage_T4_gp19"/>
    <property type="match status" value="1"/>
</dbReference>
<dbReference type="EMBL" id="JAUGQQ010000006">
    <property type="protein sequence ID" value="MDN3724766.1"/>
    <property type="molecule type" value="Genomic_DNA"/>
</dbReference>
<dbReference type="PANTHER" id="PTHR38009:SF1">
    <property type="entry name" value="CONSERVED HYPOTHETICAL PHAGE TAIL PROTEIN"/>
    <property type="match status" value="1"/>
</dbReference>
<dbReference type="Proteomes" id="UP001244787">
    <property type="component" value="Unassembled WGS sequence"/>
</dbReference>
<dbReference type="PANTHER" id="PTHR38009">
    <property type="entry name" value="CONSERVED HYPOTHETICAL PHAGE TAIL PROTEIN"/>
    <property type="match status" value="1"/>
</dbReference>
<evidence type="ECO:0000313" key="1">
    <source>
        <dbReference type="EMBL" id="MDN3724766.1"/>
    </source>
</evidence>
<dbReference type="RefSeq" id="WP_290254853.1">
    <property type="nucleotide sequence ID" value="NZ_JAUGQQ010000006.1"/>
</dbReference>
<reference evidence="1 2" key="1">
    <citation type="submission" date="2023-06" db="EMBL/GenBank/DDBJ databases">
        <authorList>
            <person name="Ye Y.-Q."/>
            <person name="Du Z.-J."/>
        </authorList>
    </citation>
    <scope>NUCLEOTIDE SEQUENCE [LARGE SCALE GENOMIC DNA]</scope>
    <source>
        <strain evidence="1 2">SDUM287046</strain>
    </source>
</reference>
<dbReference type="InterPro" id="IPR010667">
    <property type="entry name" value="Phage_T4_Gp19"/>
</dbReference>
<sequence length="142" mass="15993">MDNILSGSFNFRLSFDKTSSKEEIIFSSISGITMVLDSEKMNRNGSNSLKPNISSIKYSNLFLKKGLARKNSVAVIWFENSLGSNFKNSKEVKNLTLQLIDIDGTPLKQWQFINAYPVNWTISVDQDFVAIESLELVYGAIQ</sequence>
<accession>A0ABT8DH96</accession>